<dbReference type="Gene3D" id="3.10.620.30">
    <property type="match status" value="1"/>
</dbReference>
<name>A0ABV5CAD1_9SPHI</name>
<organism evidence="1 2">
    <name type="scientific">Albibacterium profundi</name>
    <dbReference type="NCBI Taxonomy" id="3134906"/>
    <lineage>
        <taxon>Bacteria</taxon>
        <taxon>Pseudomonadati</taxon>
        <taxon>Bacteroidota</taxon>
        <taxon>Sphingobacteriia</taxon>
        <taxon>Sphingobacteriales</taxon>
        <taxon>Sphingobacteriaceae</taxon>
        <taxon>Albibacterium</taxon>
    </lineage>
</organism>
<dbReference type="Proteomes" id="UP001580928">
    <property type="component" value="Unassembled WGS sequence"/>
</dbReference>
<dbReference type="SUPFAM" id="SSF54001">
    <property type="entry name" value="Cysteine proteinases"/>
    <property type="match status" value="1"/>
</dbReference>
<accession>A0ABV5CAD1</accession>
<reference evidence="1 2" key="1">
    <citation type="submission" date="2024-04" db="EMBL/GenBank/DDBJ databases">
        <title>Albibacterium profundi sp. nov., isolated from sediment of the Challenger Deep of Mariana Trench.</title>
        <authorList>
            <person name="Wang Y."/>
        </authorList>
    </citation>
    <scope>NUCLEOTIDE SEQUENCE [LARGE SCALE GENOMIC DNA]</scope>
    <source>
        <strain evidence="1 2">RHL897</strain>
    </source>
</reference>
<gene>
    <name evidence="1" type="ORF">WKR92_01510</name>
</gene>
<dbReference type="InterPro" id="IPR038765">
    <property type="entry name" value="Papain-like_cys_pep_sf"/>
</dbReference>
<dbReference type="EMBL" id="JBBVGT010000002">
    <property type="protein sequence ID" value="MFB5944502.1"/>
    <property type="molecule type" value="Genomic_DNA"/>
</dbReference>
<dbReference type="Gene3D" id="2.60.40.3140">
    <property type="match status" value="1"/>
</dbReference>
<dbReference type="RefSeq" id="WP_375556067.1">
    <property type="nucleotide sequence ID" value="NZ_JBBVGT010000002.1"/>
</dbReference>
<dbReference type="Gene3D" id="2.60.120.1130">
    <property type="match status" value="1"/>
</dbReference>
<proteinExistence type="predicted"/>
<evidence type="ECO:0000313" key="2">
    <source>
        <dbReference type="Proteomes" id="UP001580928"/>
    </source>
</evidence>
<sequence length="642" mass="73986">MLSKAQDFPFGELDHHAINMTRYDKDTTAAAVVIREFGTTSFLHDGDKIKHRYHVRIKVFNSARFNRGDVVIPLYQGSTTKYESVDNIRGVVYYPAPDGGINKTELDKKSIIREKSSEHVELVKFALPNIVDGSVLEYEYEIESPYIFNYRPWQFQWDIPKMYSEYVALIPAVFVYNVSLVGYLRLDKSDAKVKKECFQPRGYRIDCSEMTYAMNDIPAFIEEDYMTSPKNFISAINFELSEVTRLNGAKEKITKEWKDVDYEMKTHRLFGKQLRRDDIFKKILPTILDGTESDLEKAQSIYTYIQSQIRWNKRYGQFTDQGLKNAIDHRVGNVADINLSLIAALAAADLDADAVVLSTRDNGVVHKLYPVISDFNYVVAMVNIDGESYLLDATDPLLPFGLLPMRCINGEGRIMSMNKPSEWIDLVASQKRSDIYSLQLTLQPNGKITGSIKNYKLGYAAYYRRQEIKKFNSIEEYVEDKDKNLPDTRIINYDVNNLDTIDKTLEETYEVEIAAFDSLSFDRIFFNPFLMNKMNDNPFKLAERTYPVDLGAPESTRVVISLRIPENYELTGKPRDLAIALPNRGGRFINKTEIVGDQIQFSQIMELGKSIYQPEEYPALKELFNQIIQLQKTDLVFERKEI</sequence>
<protein>
    <submittedName>
        <fullName evidence="1">DUF3857 domain-containing protein</fullName>
    </submittedName>
</protein>
<evidence type="ECO:0000313" key="1">
    <source>
        <dbReference type="EMBL" id="MFB5944502.1"/>
    </source>
</evidence>
<comment type="caution">
    <text evidence="1">The sequence shown here is derived from an EMBL/GenBank/DDBJ whole genome shotgun (WGS) entry which is preliminary data.</text>
</comment>
<keyword evidence="2" id="KW-1185">Reference proteome</keyword>